<reference evidence="2" key="1">
    <citation type="submission" date="2015-11" db="EMBL/GenBank/DDBJ databases">
        <authorList>
            <person name="Seth-Smith H.M.B."/>
        </authorList>
    </citation>
    <scope>NUCLEOTIDE SEQUENCE [LARGE SCALE GENOMIC DNA]</scope>
    <source>
        <strain evidence="2">2013Ark11</strain>
    </source>
</reference>
<sequence length="1209" mass="138837">MHSVSTCVKSNMQDDSDESSFAVACCGPELELISTGSVDLFSCNSKSTNGLCASASNKLFENFCNSYSFISNSGAVSEICGDNFLYKYDIDYRYKLTGNFLSIMDGYRIKFIDKTDSILDVLSCSFSFFLKELGDYDKNMTYLINKACFSFSKCVYRLRPKCIDFLRSDIIPAVIKSIFDSKVVDDGSEREMTYPEMEQFFLYFVSALDKLLMYRIMRYWQDFCDRNNKIFVYYGNPFDCAYRFYRISDHNIYYPSAFVYKFGKFISFMAVVKIDEMLGCFVGSCITALKKLVNYKCSCICYYSSGFSDNLNKLRSKINDLIEEEFDKKIINEGINDRFSNFLKDIVIWNEDGSTEVGGVLIFDNIIDHMRNLLVSKFVSDSHKIIENFQKKMLESRRSLIFSKYLPAIENRWGVKLHPEDDYKILSIKSKFFGKSKKIIGDKFFSILKEERVLLDESVDWNKISKSIFPIAQENIRHLVDAEHEEISRFLLNARVIENIDIFDGYCAGTRKVTAGERDNILKISYNSVHRKNIILSNRVWRGLIQNKSINISKGVASDCQLGESEKNTVFDVGRALGDDNFSDVNFEQSDLPASTPASLWLLSKKDKIFNVWGLNLHPDDDKLIFFIRRKFSSQIKDHLYKLFSDMLDLGIVLPSGVVLRDCSWAAVSGELYEIAIKSIDYINKKQYEELDRALSNSRVVDIDKGDSSFCIIRKVTDDEKKELVTCVTKLIDRRLRDSIRLSWGRVVSKHSSDIGYGYKEKSKFVGSGRDGSWGVKLRYSDNISILNARRKFSSRIKHVVRDKFSSMLNNKHVFDDGTFIGLFAWFRVSKKLLPLAKDEASPILENQRLELEEIISRSRVVVDSFDRELTREEKSDVLKNIMSFAYHSLKVLFRRIWDDVIISARDGSTGIGDTIENFPPNMVGCDVVEETSQSIDDVVAIELGSCDKDDNLMVNLCHEDDYVVLSVKRKFSSEICNFIRNRYIEMIRESYVFDDGTVICMCSWRDISKKILPILKKEVAVILEKERKEVNDVLLNSRVDISLSKGSGATRITRNIKSEEVPIVLETVMKPVYKQVLRNFGQIWTKVVNLPLARLVDISEEQKLELDNIKIEFIGSLSPIVSEIDGPLSSAASDVLYERSDNLFNEGGFLSRVDLLLSRAKVFSKSGGGRFITDEEKKCVLKEFMDQVRSDRDCFIRKRVGKYCNKLR</sequence>
<gene>
    <name evidence="1" type="ORF">Ark11_0853</name>
</gene>
<protein>
    <submittedName>
        <fullName evidence="1">Uncharacterized protein</fullName>
    </submittedName>
</protein>
<dbReference type="AlphaFoldDB" id="A0A0S4M3Y5"/>
<organism evidence="1 2">
    <name type="scientific">Candidatus Ichthyocystis hellenicum</name>
    <dbReference type="NCBI Taxonomy" id="1561003"/>
    <lineage>
        <taxon>Bacteria</taxon>
        <taxon>Pseudomonadati</taxon>
        <taxon>Pseudomonadota</taxon>
        <taxon>Betaproteobacteria</taxon>
        <taxon>Burkholderiales</taxon>
        <taxon>Candidatus Ichthyocystis</taxon>
    </lineage>
</organism>
<dbReference type="Proteomes" id="UP000198651">
    <property type="component" value="Chromosome I"/>
</dbReference>
<dbReference type="STRING" id="1561003.Ark11_0853"/>
<proteinExistence type="predicted"/>
<accession>A0A0S4M3Y5</accession>
<evidence type="ECO:0000313" key="1">
    <source>
        <dbReference type="EMBL" id="CUT17676.1"/>
    </source>
</evidence>
<dbReference type="EMBL" id="LN906597">
    <property type="protein sequence ID" value="CUT17676.1"/>
    <property type="molecule type" value="Genomic_DNA"/>
</dbReference>
<name>A0A0S4M3Y5_9BURK</name>
<evidence type="ECO:0000313" key="2">
    <source>
        <dbReference type="Proteomes" id="UP000198651"/>
    </source>
</evidence>
<dbReference type="RefSeq" id="WP_092343518.1">
    <property type="nucleotide sequence ID" value="NZ_LN906597.1"/>
</dbReference>
<keyword evidence="2" id="KW-1185">Reference proteome</keyword>